<evidence type="ECO:0000256" key="17">
    <source>
        <dbReference type="SAM" id="Phobius"/>
    </source>
</evidence>
<comment type="catalytic activity">
    <reaction evidence="14">
        <text>13-(9Z-octadecenoyloxy)-octadecanoate + H2O = 13-hydroxy-octadecanoate + (9Z)-octadecenoate + H(+)</text>
        <dbReference type="Rhea" id="RHEA:52064"/>
        <dbReference type="ChEBI" id="CHEBI:15377"/>
        <dbReference type="ChEBI" id="CHEBI:15378"/>
        <dbReference type="ChEBI" id="CHEBI:30823"/>
        <dbReference type="ChEBI" id="CHEBI:136303"/>
        <dbReference type="ChEBI" id="CHEBI:136304"/>
    </reaction>
    <physiologicalReaction direction="left-to-right" evidence="14">
        <dbReference type="Rhea" id="RHEA:52065"/>
    </physiologicalReaction>
</comment>
<dbReference type="PANTHER" id="PTHR10989">
    <property type="entry name" value="ANDROGEN-INDUCED PROTEIN 1-RELATED"/>
    <property type="match status" value="1"/>
</dbReference>
<name>A0A803TQJ7_ANOCA</name>
<accession>A0A803TQJ7</accession>
<dbReference type="InterPro" id="IPR006838">
    <property type="entry name" value="ADTRP_AIG1"/>
</dbReference>
<reference evidence="18" key="2">
    <citation type="submission" date="2025-08" db="UniProtKB">
        <authorList>
            <consortium name="Ensembl"/>
        </authorList>
    </citation>
    <scope>IDENTIFICATION</scope>
</reference>
<evidence type="ECO:0000313" key="19">
    <source>
        <dbReference type="Proteomes" id="UP000001646"/>
    </source>
</evidence>
<comment type="catalytic activity">
    <reaction evidence="7">
        <text>12-hexadecanoyloxy-octadecanoate + H2O = 12-hydroxyoctadecanoate + hexadecanoate + H(+)</text>
        <dbReference type="Rhea" id="RHEA:52056"/>
        <dbReference type="ChEBI" id="CHEBI:7896"/>
        <dbReference type="ChEBI" id="CHEBI:15377"/>
        <dbReference type="ChEBI" id="CHEBI:15378"/>
        <dbReference type="ChEBI" id="CHEBI:83677"/>
        <dbReference type="ChEBI" id="CHEBI:84201"/>
    </reaction>
    <physiologicalReaction direction="left-to-right" evidence="7">
        <dbReference type="Rhea" id="RHEA:52057"/>
    </physiologicalReaction>
</comment>
<comment type="catalytic activity">
    <reaction evidence="8">
        <text>13-octadecanoyloxy-octadecanoate + H2O = 13-hydroxy-octadecanoate + octadecanoate + H(+)</text>
        <dbReference type="Rhea" id="RHEA:52084"/>
        <dbReference type="ChEBI" id="CHEBI:15377"/>
        <dbReference type="ChEBI" id="CHEBI:15378"/>
        <dbReference type="ChEBI" id="CHEBI:25629"/>
        <dbReference type="ChEBI" id="CHEBI:136304"/>
        <dbReference type="ChEBI" id="CHEBI:136335"/>
    </reaction>
    <physiologicalReaction direction="left-to-right" evidence="8">
        <dbReference type="Rhea" id="RHEA:52085"/>
    </physiologicalReaction>
</comment>
<evidence type="ECO:0008006" key="20">
    <source>
        <dbReference type="Google" id="ProtNLM"/>
    </source>
</evidence>
<feature type="transmembrane region" description="Helical" evidence="17">
    <location>
        <begin position="211"/>
        <end position="235"/>
    </location>
</feature>
<sequence length="251" mass="28707">MRCHCRPSRPPSQCAAMVLGARGQRAAALLHFLCLLWATFALTQNLGVPKSVRKTQDTTYGGHWKHLTFLNQVLQTVLYILCTIIDTVALWIPSKERTVSGTLVPRRDFIFSAFVFPIGLFVAVAFWGLYAYDRELVYPKELDDINPSWLNHSMHTTILPLLFIELVICPHKYPNRIKGIFGLGFFAVTYLAWILWVHYKSGIWAYPILGVLSPLGMVIFFFVAFTIMVTFYLLGEQLTKQLWARCKKKCA</sequence>
<dbReference type="Proteomes" id="UP000001646">
    <property type="component" value="Unplaced"/>
</dbReference>
<dbReference type="Pfam" id="PF04750">
    <property type="entry name" value="Far-17a_AIG1"/>
    <property type="match status" value="1"/>
</dbReference>
<evidence type="ECO:0000256" key="5">
    <source>
        <dbReference type="ARBA" id="ARBA00022989"/>
    </source>
</evidence>
<keyword evidence="19" id="KW-1185">Reference proteome</keyword>
<evidence type="ECO:0000256" key="12">
    <source>
        <dbReference type="ARBA" id="ARBA00048800"/>
    </source>
</evidence>
<comment type="catalytic activity">
    <reaction evidence="9">
        <text>9-hexadecanoyloxy-octadecanoate + H2O = 9-hydroxy-octadecanoate + hexadecanoate + H(+)</text>
        <dbReference type="Rhea" id="RHEA:52052"/>
        <dbReference type="ChEBI" id="CHEBI:7896"/>
        <dbReference type="ChEBI" id="CHEBI:15377"/>
        <dbReference type="ChEBI" id="CHEBI:15378"/>
        <dbReference type="ChEBI" id="CHEBI:83670"/>
        <dbReference type="ChEBI" id="CHEBI:136286"/>
    </reaction>
    <physiologicalReaction direction="left-to-right" evidence="9">
        <dbReference type="Rhea" id="RHEA:52053"/>
    </physiologicalReaction>
</comment>
<comment type="catalytic activity">
    <reaction evidence="11">
        <text>12-(9Z-octadecenoyloxy)-octadecanoate + H2O = 12-hydroxyoctadecanoate + (9Z)-octadecenoate + H(+)</text>
        <dbReference type="Rhea" id="RHEA:52060"/>
        <dbReference type="ChEBI" id="CHEBI:15377"/>
        <dbReference type="ChEBI" id="CHEBI:15378"/>
        <dbReference type="ChEBI" id="CHEBI:30823"/>
        <dbReference type="ChEBI" id="CHEBI:84201"/>
        <dbReference type="ChEBI" id="CHEBI:136302"/>
    </reaction>
    <physiologicalReaction direction="left-to-right" evidence="11">
        <dbReference type="Rhea" id="RHEA:52061"/>
    </physiologicalReaction>
</comment>
<evidence type="ECO:0000256" key="7">
    <source>
        <dbReference type="ARBA" id="ARBA00047368"/>
    </source>
</evidence>
<feature type="transmembrane region" description="Helical" evidence="17">
    <location>
        <begin position="73"/>
        <end position="93"/>
    </location>
</feature>
<evidence type="ECO:0000256" key="15">
    <source>
        <dbReference type="ARBA" id="ARBA00049322"/>
    </source>
</evidence>
<comment type="subcellular location">
    <subcellularLocation>
        <location evidence="2">Endomembrane system</location>
        <topology evidence="2">Multi-pass membrane protein</topology>
    </subcellularLocation>
</comment>
<dbReference type="GO" id="GO:0012505">
    <property type="term" value="C:endomembrane system"/>
    <property type="evidence" value="ECO:0000318"/>
    <property type="project" value="GO_Central"/>
</dbReference>
<evidence type="ECO:0000256" key="14">
    <source>
        <dbReference type="ARBA" id="ARBA00049296"/>
    </source>
</evidence>
<dbReference type="RefSeq" id="XP_003229039.2">
    <property type="nucleotide sequence ID" value="XM_003228991.4"/>
</dbReference>
<proteinExistence type="inferred from homology"/>
<evidence type="ECO:0000256" key="9">
    <source>
        <dbReference type="ARBA" id="ARBA00047863"/>
    </source>
</evidence>
<evidence type="ECO:0000256" key="10">
    <source>
        <dbReference type="ARBA" id="ARBA00048680"/>
    </source>
</evidence>
<evidence type="ECO:0000256" key="3">
    <source>
        <dbReference type="ARBA" id="ARBA00009300"/>
    </source>
</evidence>
<comment type="catalytic activity">
    <reaction evidence="15">
        <text>13-(9Z-hexadecenoyloxy)-octadecanoate + H2O = 13-hydroxy-octadecanoate + (9Z)-hexadecenoate + H(+)</text>
        <dbReference type="Rhea" id="RHEA:52076"/>
        <dbReference type="ChEBI" id="CHEBI:15377"/>
        <dbReference type="ChEBI" id="CHEBI:15378"/>
        <dbReference type="ChEBI" id="CHEBI:32372"/>
        <dbReference type="ChEBI" id="CHEBI:136304"/>
        <dbReference type="ChEBI" id="CHEBI:136315"/>
    </reaction>
    <physiologicalReaction direction="left-to-right" evidence="15">
        <dbReference type="Rhea" id="RHEA:52077"/>
    </physiologicalReaction>
</comment>
<feature type="transmembrane region" description="Helical" evidence="17">
    <location>
        <begin position="180"/>
        <end position="199"/>
    </location>
</feature>
<protein>
    <recommendedName>
        <fullName evidence="20">Androgen dependent TFPI regulating protein</fullName>
    </recommendedName>
</protein>
<dbReference type="OrthoDB" id="1898221at2759"/>
<evidence type="ECO:0000256" key="4">
    <source>
        <dbReference type="ARBA" id="ARBA00022692"/>
    </source>
</evidence>
<evidence type="ECO:0000256" key="2">
    <source>
        <dbReference type="ARBA" id="ARBA00004127"/>
    </source>
</evidence>
<keyword evidence="6 17" id="KW-0472">Membrane</keyword>
<dbReference type="KEGG" id="acs:100564683"/>
<evidence type="ECO:0000256" key="1">
    <source>
        <dbReference type="ARBA" id="ARBA00000923"/>
    </source>
</evidence>
<comment type="catalytic activity">
    <reaction evidence="12">
        <text>9-(9Z-octadecenoyloxy)-octadecanoate + H2O = 9-hydroxy-octadecanoate + (9Z)-octadecenoate + H(+)</text>
        <dbReference type="Rhea" id="RHEA:52048"/>
        <dbReference type="ChEBI" id="CHEBI:15377"/>
        <dbReference type="ChEBI" id="CHEBI:15378"/>
        <dbReference type="ChEBI" id="CHEBI:30823"/>
        <dbReference type="ChEBI" id="CHEBI:136282"/>
        <dbReference type="ChEBI" id="CHEBI:136286"/>
    </reaction>
    <physiologicalReaction direction="left-to-right" evidence="12">
        <dbReference type="Rhea" id="RHEA:52049"/>
    </physiologicalReaction>
</comment>
<evidence type="ECO:0000256" key="11">
    <source>
        <dbReference type="ARBA" id="ARBA00048701"/>
    </source>
</evidence>
<evidence type="ECO:0000256" key="6">
    <source>
        <dbReference type="ARBA" id="ARBA00023136"/>
    </source>
</evidence>
<dbReference type="InParanoid" id="A0A803TQJ7"/>
<comment type="catalytic activity">
    <reaction evidence="16">
        <text>12-(9Z-hexadecenoyloxy)-octadecanoate + H2O = 12-hydroxyoctadecanoate + (9Z)-hexadecenoate + H(+)</text>
        <dbReference type="Rhea" id="RHEA:52072"/>
        <dbReference type="ChEBI" id="CHEBI:15377"/>
        <dbReference type="ChEBI" id="CHEBI:15378"/>
        <dbReference type="ChEBI" id="CHEBI:32372"/>
        <dbReference type="ChEBI" id="CHEBI:84201"/>
        <dbReference type="ChEBI" id="CHEBI:136312"/>
    </reaction>
    <physiologicalReaction direction="left-to-right" evidence="16">
        <dbReference type="Rhea" id="RHEA:52073"/>
    </physiologicalReaction>
</comment>
<feature type="transmembrane region" description="Helical" evidence="17">
    <location>
        <begin position="149"/>
        <end position="168"/>
    </location>
</feature>
<dbReference type="GO" id="GO:0016020">
    <property type="term" value="C:membrane"/>
    <property type="evidence" value="ECO:0007669"/>
    <property type="project" value="InterPro"/>
</dbReference>
<keyword evidence="5 17" id="KW-1133">Transmembrane helix</keyword>
<evidence type="ECO:0000256" key="16">
    <source>
        <dbReference type="ARBA" id="ARBA00049428"/>
    </source>
</evidence>
<dbReference type="PANTHER" id="PTHR10989:SF22">
    <property type="entry name" value="ANDROGEN DEPENDENT TFPI REGULATING PROTEIN"/>
    <property type="match status" value="1"/>
</dbReference>
<dbReference type="AlphaFoldDB" id="A0A803TQJ7"/>
<evidence type="ECO:0000256" key="13">
    <source>
        <dbReference type="ARBA" id="ARBA00049221"/>
    </source>
</evidence>
<comment type="catalytic activity">
    <reaction evidence="10">
        <text>12-octadecanoyloxy-octadecanoate + H2O = 12-hydroxyoctadecanoate + octadecanoate + H(+)</text>
        <dbReference type="Rhea" id="RHEA:52080"/>
        <dbReference type="ChEBI" id="CHEBI:15377"/>
        <dbReference type="ChEBI" id="CHEBI:15378"/>
        <dbReference type="ChEBI" id="CHEBI:25629"/>
        <dbReference type="ChEBI" id="CHEBI:84201"/>
        <dbReference type="ChEBI" id="CHEBI:136330"/>
    </reaction>
    <physiologicalReaction direction="left-to-right" evidence="10">
        <dbReference type="Rhea" id="RHEA:52081"/>
    </physiologicalReaction>
</comment>
<comment type="catalytic activity">
    <reaction evidence="13">
        <text>9-octadecanoyloxy-octadecanoate + H2O = 9-hydroxy-octadecanoate + octadecanoate + H(+)</text>
        <dbReference type="Rhea" id="RHEA:52096"/>
        <dbReference type="ChEBI" id="CHEBI:15377"/>
        <dbReference type="ChEBI" id="CHEBI:15378"/>
        <dbReference type="ChEBI" id="CHEBI:25629"/>
        <dbReference type="ChEBI" id="CHEBI:136286"/>
        <dbReference type="ChEBI" id="CHEBI:136373"/>
    </reaction>
    <physiologicalReaction direction="left-to-right" evidence="13">
        <dbReference type="Rhea" id="RHEA:52097"/>
    </physiologicalReaction>
</comment>
<reference evidence="18" key="3">
    <citation type="submission" date="2025-09" db="UniProtKB">
        <authorList>
            <consortium name="Ensembl"/>
        </authorList>
    </citation>
    <scope>IDENTIFICATION</scope>
</reference>
<dbReference type="Ensembl" id="ENSACAT00000038545.1">
    <property type="protein sequence ID" value="ENSACAP00000037487.1"/>
    <property type="gene ID" value="ENSACAG00000040365.1"/>
</dbReference>
<comment type="similarity">
    <text evidence="3">Belongs to the AIG1 family.</text>
</comment>
<comment type="catalytic activity">
    <reaction evidence="1">
        <text>9-(9Z-hexadecenoyloxy)-octadecanoate + H2O = (9Z)-hexadecenoate + 9-hydroxy-octadecanoate + H(+)</text>
        <dbReference type="Rhea" id="RHEA:52068"/>
        <dbReference type="ChEBI" id="CHEBI:15377"/>
        <dbReference type="ChEBI" id="CHEBI:15378"/>
        <dbReference type="ChEBI" id="CHEBI:32372"/>
        <dbReference type="ChEBI" id="CHEBI:136286"/>
        <dbReference type="ChEBI" id="CHEBI:136309"/>
    </reaction>
    <physiologicalReaction direction="left-to-right" evidence="1">
        <dbReference type="Rhea" id="RHEA:52069"/>
    </physiologicalReaction>
</comment>
<dbReference type="GeneID" id="100564683"/>
<feature type="transmembrane region" description="Helical" evidence="17">
    <location>
        <begin position="109"/>
        <end position="129"/>
    </location>
</feature>
<keyword evidence="4 17" id="KW-0812">Transmembrane</keyword>
<evidence type="ECO:0000313" key="18">
    <source>
        <dbReference type="Ensembl" id="ENSACAP00000037487.1"/>
    </source>
</evidence>
<evidence type="ECO:0000256" key="8">
    <source>
        <dbReference type="ARBA" id="ARBA00047427"/>
    </source>
</evidence>
<dbReference type="GeneTree" id="ENSGT00940000158284"/>
<reference evidence="18" key="1">
    <citation type="submission" date="2009-12" db="EMBL/GenBank/DDBJ databases">
        <title>The Genome Sequence of Anolis carolinensis (Green Anole Lizard).</title>
        <authorList>
            <consortium name="The Genome Sequencing Platform"/>
            <person name="Di Palma F."/>
            <person name="Alfoldi J."/>
            <person name="Heiman D."/>
            <person name="Young S."/>
            <person name="Grabherr M."/>
            <person name="Johnson J."/>
            <person name="Lander E.S."/>
            <person name="Lindblad-Toh K."/>
        </authorList>
    </citation>
    <scope>NUCLEOTIDE SEQUENCE [LARGE SCALE GENOMIC DNA]</scope>
    <source>
        <strain evidence="18">JBL SC #1</strain>
    </source>
</reference>
<organism evidence="18 19">
    <name type="scientific">Anolis carolinensis</name>
    <name type="common">Green anole</name>
    <name type="synonym">American chameleon</name>
    <dbReference type="NCBI Taxonomy" id="28377"/>
    <lineage>
        <taxon>Eukaryota</taxon>
        <taxon>Metazoa</taxon>
        <taxon>Chordata</taxon>
        <taxon>Craniata</taxon>
        <taxon>Vertebrata</taxon>
        <taxon>Euteleostomi</taxon>
        <taxon>Lepidosauria</taxon>
        <taxon>Squamata</taxon>
        <taxon>Bifurcata</taxon>
        <taxon>Unidentata</taxon>
        <taxon>Episquamata</taxon>
        <taxon>Toxicofera</taxon>
        <taxon>Iguania</taxon>
        <taxon>Dactyloidae</taxon>
        <taxon>Anolis</taxon>
    </lineage>
</organism>
<gene>
    <name evidence="18" type="primary">LOC100564683</name>
</gene>